<evidence type="ECO:0000313" key="1">
    <source>
        <dbReference type="EMBL" id="CAG68993.1"/>
    </source>
</evidence>
<reference evidence="1 2" key="1">
    <citation type="journal article" date="2004" name="Nucleic Acids Res.">
        <title>Unique features revealed by the genome sequence of Acinetobacter sp. ADP1, a versatile and naturally transformation competent bacterium.</title>
        <authorList>
            <person name="Barbe V."/>
            <person name="Vallenet D."/>
            <person name="Fonknechten N."/>
            <person name="Kreimeyer A."/>
            <person name="Oztas S."/>
            <person name="Labarre L."/>
            <person name="Cruveiller S."/>
            <person name="Robert C."/>
            <person name="Duprat S."/>
            <person name="Wincker P."/>
            <person name="Ornston L.N."/>
            <person name="Weissenbach J."/>
            <person name="Marliere P."/>
            <person name="Cohen G.N."/>
            <person name="Medigue C."/>
        </authorList>
    </citation>
    <scope>NUCLEOTIDE SEQUENCE [LARGE SCALE GENOMIC DNA]</scope>
    <source>
        <strain evidence="2">ATCC 33305 / BD413 / ADP1</strain>
    </source>
</reference>
<dbReference type="STRING" id="202950.GCA_001485005_00197"/>
<dbReference type="eggNOG" id="ENOG5031RE6">
    <property type="taxonomic scope" value="Bacteria"/>
</dbReference>
<proteinExistence type="predicted"/>
<accession>Q6FAC0</accession>
<evidence type="ECO:0000313" key="2">
    <source>
        <dbReference type="Proteomes" id="UP000000430"/>
    </source>
</evidence>
<dbReference type="KEGG" id="aci:ACIAD2194"/>
<dbReference type="HOGENOM" id="CLU_140152_0_0_6"/>
<name>Q6FAC0_ACIAD</name>
<organism evidence="1 2">
    <name type="scientific">Acinetobacter baylyi (strain ATCC 33305 / BD413 / ADP1)</name>
    <dbReference type="NCBI Taxonomy" id="62977"/>
    <lineage>
        <taxon>Bacteria</taxon>
        <taxon>Pseudomonadati</taxon>
        <taxon>Pseudomonadota</taxon>
        <taxon>Gammaproteobacteria</taxon>
        <taxon>Moraxellales</taxon>
        <taxon>Moraxellaceae</taxon>
        <taxon>Acinetobacter</taxon>
    </lineage>
</organism>
<dbReference type="AlphaFoldDB" id="Q6FAC0"/>
<dbReference type="EMBL" id="CR543861">
    <property type="protein sequence ID" value="CAG68993.1"/>
    <property type="molecule type" value="Genomic_DNA"/>
</dbReference>
<sequence>MGALQNCEISMNTKSNRFNYSAVTLLTACTIVAGMTLACHPAASPVVPSHYTTAPSVYGVKDIKLTSKDTGIATIRLDDFILKANFQFETHPDSYGVVGSDFTAVNIINLYDIEISDLKGNKYRDFTNYEDHLNINNLIATYVENNKLTEV</sequence>
<dbReference type="Proteomes" id="UP000000430">
    <property type="component" value="Chromosome"/>
</dbReference>
<dbReference type="OrthoDB" id="6709679at2"/>
<gene>
    <name evidence="1" type="ordered locus">ACIAD2194</name>
</gene>
<dbReference type="BioCyc" id="ASP62977:ACIAD_RS10050-MONOMER"/>
<protein>
    <submittedName>
        <fullName evidence="1">Uncharacterized protein</fullName>
    </submittedName>
</protein>